<accession>A0A3P6IDN9</accession>
<proteinExistence type="predicted"/>
<protein>
    <recommendedName>
        <fullName evidence="1">Rab-GAP TBC domain-containing protein</fullName>
    </recommendedName>
</protein>
<dbReference type="GO" id="GO:0005096">
    <property type="term" value="F:GTPase activator activity"/>
    <property type="evidence" value="ECO:0007669"/>
    <property type="project" value="TreeGrafter"/>
</dbReference>
<dbReference type="OrthoDB" id="294251at2759"/>
<evidence type="ECO:0000313" key="3">
    <source>
        <dbReference type="Proteomes" id="UP000274131"/>
    </source>
</evidence>
<sequence>MCYRKFSNLEREHEQLKREYTYLLQSCIQIPLSDQFCVDAVQVKLSGGNVHKTRVLKLLDEARLVDPTLPTLESIVTLGNYVDAYGFRHNFDNEGIALHYICTLLQAHYKQKSLDYSTNLATWNNYLQKCKNRIQNNKETQRLVRAGIPNEVRRDVWKLLINQQVYDLKDRYGKYYYQNLCNNKGTKAENLYYTKHQKQITLDLLRTMPNNVHFTSPNCKGILQLEQVLRAYCLHNPTIGYCQGMNFIAATAMLLLGAEETFWFLVALTERYFDKSYFDQTLTGAQADQEVLKKLLGIRLPRLSAHLDAFDIDLTTMTLNWFIALYFDAVPFQVNFLFSCLNNHVFFQNFLFVLFRFSC</sequence>
<dbReference type="AlphaFoldDB" id="A0A3P6IDN9"/>
<dbReference type="Pfam" id="PF00566">
    <property type="entry name" value="RabGAP-TBC"/>
    <property type="match status" value="1"/>
</dbReference>
<dbReference type="EMBL" id="UXUI01008802">
    <property type="protein sequence ID" value="VDD92408.1"/>
    <property type="molecule type" value="Genomic_DNA"/>
</dbReference>
<reference evidence="2 3" key="1">
    <citation type="submission" date="2018-10" db="EMBL/GenBank/DDBJ databases">
        <authorList>
            <consortium name="Pathogen Informatics"/>
        </authorList>
    </citation>
    <scope>NUCLEOTIDE SEQUENCE [LARGE SCALE GENOMIC DNA]</scope>
</reference>
<dbReference type="Gene3D" id="1.10.472.80">
    <property type="entry name" value="Ypt/Rab-GAP domain of gyp1p, domain 3"/>
    <property type="match status" value="1"/>
</dbReference>
<dbReference type="Gene3D" id="1.10.8.270">
    <property type="entry name" value="putative rabgap domain of human tbc1 domain family member 14 like domains"/>
    <property type="match status" value="1"/>
</dbReference>
<dbReference type="GO" id="GO:0031267">
    <property type="term" value="F:small GTPase binding"/>
    <property type="evidence" value="ECO:0007669"/>
    <property type="project" value="TreeGrafter"/>
</dbReference>
<dbReference type="InterPro" id="IPR000195">
    <property type="entry name" value="Rab-GAP-TBC_dom"/>
</dbReference>
<dbReference type="FunFam" id="1.10.8.270:FF:000026">
    <property type="entry name" value="TBC (Tre-2/Bub2/Cdc16) domain family"/>
    <property type="match status" value="1"/>
</dbReference>
<dbReference type="InterPro" id="IPR035969">
    <property type="entry name" value="Rab-GAP_TBC_sf"/>
</dbReference>
<dbReference type="InterPro" id="IPR050302">
    <property type="entry name" value="Rab_GAP_TBC_domain"/>
</dbReference>
<keyword evidence="3" id="KW-1185">Reference proteome</keyword>
<evidence type="ECO:0000313" key="2">
    <source>
        <dbReference type="EMBL" id="VDD92408.1"/>
    </source>
</evidence>
<dbReference type="STRING" id="51028.A0A3P6IDN9"/>
<dbReference type="PANTHER" id="PTHR47219:SF20">
    <property type="entry name" value="TBC1 DOMAIN FAMILY MEMBER 2B"/>
    <property type="match status" value="1"/>
</dbReference>
<name>A0A3P6IDN9_ENTVE</name>
<dbReference type="PANTHER" id="PTHR47219">
    <property type="entry name" value="RAB GTPASE-ACTIVATING PROTEIN 1-LIKE"/>
    <property type="match status" value="1"/>
</dbReference>
<dbReference type="SMART" id="SM00164">
    <property type="entry name" value="TBC"/>
    <property type="match status" value="1"/>
</dbReference>
<feature type="domain" description="Rab-GAP TBC" evidence="1">
    <location>
        <begin position="147"/>
        <end position="349"/>
    </location>
</feature>
<dbReference type="Gene3D" id="1.10.10.750">
    <property type="entry name" value="Ypt/Rab-GAP domain of gyp1p, domain 1"/>
    <property type="match status" value="1"/>
</dbReference>
<gene>
    <name evidence="2" type="ORF">EVEC_LOCUS7159</name>
</gene>
<dbReference type="SUPFAM" id="SSF47923">
    <property type="entry name" value="Ypt/Rab-GAP domain of gyp1p"/>
    <property type="match status" value="1"/>
</dbReference>
<dbReference type="Proteomes" id="UP000274131">
    <property type="component" value="Unassembled WGS sequence"/>
</dbReference>
<organism evidence="2 3">
    <name type="scientific">Enterobius vermicularis</name>
    <name type="common">Human pinworm</name>
    <dbReference type="NCBI Taxonomy" id="51028"/>
    <lineage>
        <taxon>Eukaryota</taxon>
        <taxon>Metazoa</taxon>
        <taxon>Ecdysozoa</taxon>
        <taxon>Nematoda</taxon>
        <taxon>Chromadorea</taxon>
        <taxon>Rhabditida</taxon>
        <taxon>Spirurina</taxon>
        <taxon>Oxyuridomorpha</taxon>
        <taxon>Oxyuroidea</taxon>
        <taxon>Oxyuridae</taxon>
        <taxon>Enterobius</taxon>
    </lineage>
</organism>
<evidence type="ECO:0000259" key="1">
    <source>
        <dbReference type="PROSITE" id="PS50086"/>
    </source>
</evidence>
<dbReference type="PROSITE" id="PS50086">
    <property type="entry name" value="TBC_RABGAP"/>
    <property type="match status" value="1"/>
</dbReference>